<evidence type="ECO:0000313" key="3">
    <source>
        <dbReference type="Proteomes" id="UP001501444"/>
    </source>
</evidence>
<evidence type="ECO:0000313" key="2">
    <source>
        <dbReference type="EMBL" id="GAA2361471.1"/>
    </source>
</evidence>
<keyword evidence="1" id="KW-1133">Transmembrane helix</keyword>
<gene>
    <name evidence="2" type="ORF">GCM10010170_056880</name>
</gene>
<keyword evidence="1" id="KW-0472">Membrane</keyword>
<keyword evidence="2" id="KW-0808">Transferase</keyword>
<protein>
    <submittedName>
        <fullName evidence="2">Glycosyl transferase</fullName>
    </submittedName>
</protein>
<comment type="caution">
    <text evidence="2">The sequence shown here is derived from an EMBL/GenBank/DDBJ whole genome shotgun (WGS) entry which is preliminary data.</text>
</comment>
<feature type="transmembrane region" description="Helical" evidence="1">
    <location>
        <begin position="36"/>
        <end position="55"/>
    </location>
</feature>
<name>A0ABP5TTQ5_9ACTN</name>
<evidence type="ECO:0000256" key="1">
    <source>
        <dbReference type="SAM" id="Phobius"/>
    </source>
</evidence>
<dbReference type="GO" id="GO:0016740">
    <property type="term" value="F:transferase activity"/>
    <property type="evidence" value="ECO:0007669"/>
    <property type="project" value="UniProtKB-KW"/>
</dbReference>
<organism evidence="2 3">
    <name type="scientific">Dactylosporangium salmoneum</name>
    <dbReference type="NCBI Taxonomy" id="53361"/>
    <lineage>
        <taxon>Bacteria</taxon>
        <taxon>Bacillati</taxon>
        <taxon>Actinomycetota</taxon>
        <taxon>Actinomycetes</taxon>
        <taxon>Micromonosporales</taxon>
        <taxon>Micromonosporaceae</taxon>
        <taxon>Dactylosporangium</taxon>
    </lineage>
</organism>
<dbReference type="EMBL" id="BAAARV010000053">
    <property type="protein sequence ID" value="GAA2361471.1"/>
    <property type="molecule type" value="Genomic_DNA"/>
</dbReference>
<feature type="transmembrane region" description="Helical" evidence="1">
    <location>
        <begin position="130"/>
        <end position="147"/>
    </location>
</feature>
<keyword evidence="3" id="KW-1185">Reference proteome</keyword>
<reference evidence="3" key="1">
    <citation type="journal article" date="2019" name="Int. J. Syst. Evol. Microbiol.">
        <title>The Global Catalogue of Microorganisms (GCM) 10K type strain sequencing project: providing services to taxonomists for standard genome sequencing and annotation.</title>
        <authorList>
            <consortium name="The Broad Institute Genomics Platform"/>
            <consortium name="The Broad Institute Genome Sequencing Center for Infectious Disease"/>
            <person name="Wu L."/>
            <person name="Ma J."/>
        </authorList>
    </citation>
    <scope>NUCLEOTIDE SEQUENCE [LARGE SCALE GENOMIC DNA]</scope>
    <source>
        <strain evidence="3">JCM 3272</strain>
    </source>
</reference>
<feature type="transmembrane region" description="Helical" evidence="1">
    <location>
        <begin position="353"/>
        <end position="372"/>
    </location>
</feature>
<proteinExistence type="predicted"/>
<dbReference type="Proteomes" id="UP001501444">
    <property type="component" value="Unassembled WGS sequence"/>
</dbReference>
<accession>A0ABP5TTQ5</accession>
<feature type="transmembrane region" description="Helical" evidence="1">
    <location>
        <begin position="253"/>
        <end position="273"/>
    </location>
</feature>
<feature type="transmembrane region" description="Helical" evidence="1">
    <location>
        <begin position="329"/>
        <end position="346"/>
    </location>
</feature>
<keyword evidence="1" id="KW-0812">Transmembrane</keyword>
<feature type="transmembrane region" description="Helical" evidence="1">
    <location>
        <begin position="224"/>
        <end position="241"/>
    </location>
</feature>
<sequence length="603" mass="65498">MVLRPAEEAAQRREDTQSNADITDSAWRRWVRRADLLPVASYLLLMLFIVAPLLIGRGGTIPIQAGDRAQAELFLAHAAHFVTHGGNPLFIANLNAPFGVNAMANTSALGLGIPMAPVTLMFGAQASFDVLMVLAVVATATSWYWLFSRHLATNRAAAWVGGLVGGFAPAVASHISYHPNLAAQFAVPLLIWRSCKLLEGRPVRNGLLLAAVVVYQAFVNEETLLLAALGMASFMTLYALQRREVVRTLVRPLAAGLAVTAGAAGAVLAYPLYFQFYGPGSYHGGEPAMTKFRLDVLGLTTYGSNSIAERLRRFNTPSPFGLGAEEHGYFGWSLVVLLVVLVWWQWRDVRVRCLAVTGLGFAVLAMGSPLQYEGVDTGIKGPFGLLNDLPLFDTALPTRFGQVTQWAVVLLVAIGIQRLSEIPGLTGRNRQALICGLVAVALVPAAPWTLKVVDRPPTPTFITAGTWRQYVGRGQTVLVVPLPQWDWYDGMAWAAATNEQMPLSHGYFLGPKDGIEGHHATVGPVTRPTDDLFAYAAYQYKVPPIGDEERAQARADLRYWHASLVIVPASAEWVPARDTVTALFGPAKGVGGVWMWDVRNELR</sequence>